<comment type="caution">
    <text evidence="2">The sequence shown here is derived from an EMBL/GenBank/DDBJ whole genome shotgun (WGS) entry which is preliminary data.</text>
</comment>
<keyword evidence="1" id="KW-0472">Membrane</keyword>
<dbReference type="PROSITE" id="PS51257">
    <property type="entry name" value="PROKAR_LIPOPROTEIN"/>
    <property type="match status" value="1"/>
</dbReference>
<feature type="transmembrane region" description="Helical" evidence="1">
    <location>
        <begin position="6"/>
        <end position="34"/>
    </location>
</feature>
<sequence length="85" mass="9475">MHKDAWMHVIIIVLAQTRIASAMLITAITLVGCVSSGIPIASGQLAVHPYRTDPSCRRVEPLWKFDARCDHPVVGIRNFYAPFPF</sequence>
<keyword evidence="1" id="KW-1133">Transmembrane helix</keyword>
<reference evidence="3" key="1">
    <citation type="submission" date="2016-05" db="EMBL/GenBank/DDBJ databases">
        <authorList>
            <person name="Li Y."/>
        </authorList>
    </citation>
    <scope>NUCLEOTIDE SEQUENCE [LARGE SCALE GENOMIC DNA]</scope>
    <source>
        <strain evidence="3">YIC4027</strain>
    </source>
</reference>
<evidence type="ECO:0008006" key="4">
    <source>
        <dbReference type="Google" id="ProtNLM"/>
    </source>
</evidence>
<name>A0A1E3VID6_9HYPH</name>
<evidence type="ECO:0000256" key="1">
    <source>
        <dbReference type="SAM" id="Phobius"/>
    </source>
</evidence>
<accession>A0A1E3VID6</accession>
<evidence type="ECO:0000313" key="2">
    <source>
        <dbReference type="EMBL" id="ODR93304.1"/>
    </source>
</evidence>
<keyword evidence="3" id="KW-1185">Reference proteome</keyword>
<gene>
    <name evidence="2" type="ORF">A8M32_00490</name>
</gene>
<dbReference type="AlphaFoldDB" id="A0A1E3VID6"/>
<organism evidence="2 3">
    <name type="scientific">Sinorhizobium alkalisoli</name>
    <dbReference type="NCBI Taxonomy" id="1752398"/>
    <lineage>
        <taxon>Bacteria</taxon>
        <taxon>Pseudomonadati</taxon>
        <taxon>Pseudomonadota</taxon>
        <taxon>Alphaproteobacteria</taxon>
        <taxon>Hyphomicrobiales</taxon>
        <taxon>Rhizobiaceae</taxon>
        <taxon>Sinorhizobium/Ensifer group</taxon>
        <taxon>Sinorhizobium</taxon>
    </lineage>
</organism>
<keyword evidence="1" id="KW-0812">Transmembrane</keyword>
<protein>
    <recommendedName>
        <fullName evidence="4">Transmembrane protein</fullName>
    </recommendedName>
</protein>
<proteinExistence type="predicted"/>
<dbReference type="EMBL" id="LYBW01000024">
    <property type="protein sequence ID" value="ODR93304.1"/>
    <property type="molecule type" value="Genomic_DNA"/>
</dbReference>
<dbReference type="Proteomes" id="UP000094342">
    <property type="component" value="Unassembled WGS sequence"/>
</dbReference>
<evidence type="ECO:0000313" key="3">
    <source>
        <dbReference type="Proteomes" id="UP000094342"/>
    </source>
</evidence>